<dbReference type="InterPro" id="IPR006148">
    <property type="entry name" value="Glc/Gal-6P_isomerase"/>
</dbReference>
<feature type="domain" description="Glucosamine/galactosamine-6-phosphate isomerase" evidence="8">
    <location>
        <begin position="12"/>
        <end position="235"/>
    </location>
</feature>
<reference evidence="10 12" key="2">
    <citation type="submission" date="2020-08" db="EMBL/GenBank/DDBJ databases">
        <title>Sequencing the genomes of 1000 actinobacteria strains.</title>
        <authorList>
            <person name="Klenk H.-P."/>
        </authorList>
    </citation>
    <scope>NUCLEOTIDE SEQUENCE [LARGE SCALE GENOMIC DNA]</scope>
    <source>
        <strain evidence="10 12">DSM 21065</strain>
    </source>
</reference>
<dbReference type="RefSeq" id="WP_035835948.1">
    <property type="nucleotide sequence ID" value="NZ_JACHBQ010000001.1"/>
</dbReference>
<comment type="similarity">
    <text evidence="4 7">Belongs to the glucosamine/galactosamine-6-phosphate isomerase family. 6-phosphogluconolactonase subfamily.</text>
</comment>
<evidence type="ECO:0000256" key="7">
    <source>
        <dbReference type="RuleBase" id="RU365095"/>
    </source>
</evidence>
<dbReference type="Proteomes" id="UP000029864">
    <property type="component" value="Unassembled WGS sequence"/>
</dbReference>
<sequence length="256" mass="27250">MTNERRVLVHQNKQALASSVAARFITKMVDILHEEGEANVILTGGSVGIAVLAAINESAARDTIDWARVSFWWGDERWVPRAHPDRNEGQARTALLDHLAIPAANIHPFSASDEGLSLSEGAERYAADLAELAPLGALLPRFDIAFLGVGPDGHVASLFPHGAGIRENEASVISVLNSPKPPSKRLSLTRPVLNSSDRVWMVLAGSDKASALGLALAGASRDEVPAAGIKGRKRTVFFVDNEAAAEVPESLIAPSY</sequence>
<dbReference type="InterPro" id="IPR039104">
    <property type="entry name" value="6PGL"/>
</dbReference>
<evidence type="ECO:0000256" key="5">
    <source>
        <dbReference type="ARBA" id="ARBA00013198"/>
    </source>
</evidence>
<evidence type="ECO:0000256" key="6">
    <source>
        <dbReference type="ARBA" id="ARBA00020337"/>
    </source>
</evidence>
<dbReference type="NCBIfam" id="TIGR01198">
    <property type="entry name" value="pgl"/>
    <property type="match status" value="1"/>
</dbReference>
<evidence type="ECO:0000313" key="12">
    <source>
        <dbReference type="Proteomes" id="UP000561726"/>
    </source>
</evidence>
<comment type="pathway">
    <text evidence="3 7">Carbohydrate degradation; pentose phosphate pathway; D-ribulose 5-phosphate from D-glucose 6-phosphate (oxidative stage): step 2/3.</text>
</comment>
<evidence type="ECO:0000313" key="10">
    <source>
        <dbReference type="EMBL" id="MBB5641300.1"/>
    </source>
</evidence>
<dbReference type="AlphaFoldDB" id="A0A099JMF8"/>
<dbReference type="EC" id="3.1.1.31" evidence="5 7"/>
<dbReference type="InterPro" id="IPR037171">
    <property type="entry name" value="NagB/RpiA_transferase-like"/>
</dbReference>
<dbReference type="GO" id="GO:0017057">
    <property type="term" value="F:6-phosphogluconolactonase activity"/>
    <property type="evidence" value="ECO:0007669"/>
    <property type="project" value="UniProtKB-UniRule"/>
</dbReference>
<accession>A0A099JMF8</accession>
<comment type="caution">
    <text evidence="9">The sequence shown here is derived from an EMBL/GenBank/DDBJ whole genome shotgun (WGS) entry which is preliminary data.</text>
</comment>
<dbReference type="eggNOG" id="COG0363">
    <property type="taxonomic scope" value="Bacteria"/>
</dbReference>
<name>A0A099JMF8_9MICO</name>
<evidence type="ECO:0000256" key="2">
    <source>
        <dbReference type="ARBA" id="ARBA00002681"/>
    </source>
</evidence>
<evidence type="ECO:0000313" key="9">
    <source>
        <dbReference type="EMBL" id="KGJ78603.1"/>
    </source>
</evidence>
<evidence type="ECO:0000256" key="4">
    <source>
        <dbReference type="ARBA" id="ARBA00010662"/>
    </source>
</evidence>
<dbReference type="GO" id="GO:0005975">
    <property type="term" value="P:carbohydrate metabolic process"/>
    <property type="evidence" value="ECO:0007669"/>
    <property type="project" value="UniProtKB-UniRule"/>
</dbReference>
<comment type="catalytic activity">
    <reaction evidence="1 7">
        <text>6-phospho-D-glucono-1,5-lactone + H2O = 6-phospho-D-gluconate + H(+)</text>
        <dbReference type="Rhea" id="RHEA:12556"/>
        <dbReference type="ChEBI" id="CHEBI:15377"/>
        <dbReference type="ChEBI" id="CHEBI:15378"/>
        <dbReference type="ChEBI" id="CHEBI:57955"/>
        <dbReference type="ChEBI" id="CHEBI:58759"/>
        <dbReference type="EC" id="3.1.1.31"/>
    </reaction>
</comment>
<dbReference type="Proteomes" id="UP000561726">
    <property type="component" value="Unassembled WGS sequence"/>
</dbReference>
<gene>
    <name evidence="7" type="primary">pgl</name>
    <name evidence="10" type="ORF">BJ997_001848</name>
    <name evidence="9" type="ORF">GY21_06670</name>
</gene>
<reference evidence="9 11" key="1">
    <citation type="submission" date="2014-08" db="EMBL/GenBank/DDBJ databases">
        <authorList>
            <person name="Sisinthy S."/>
        </authorList>
    </citation>
    <scope>NUCLEOTIDE SEQUENCE [LARGE SCALE GENOMIC DNA]</scope>
    <source>
        <strain evidence="9 11">RuG17</strain>
    </source>
</reference>
<dbReference type="GO" id="GO:0006098">
    <property type="term" value="P:pentose-phosphate shunt"/>
    <property type="evidence" value="ECO:0007669"/>
    <property type="project" value="UniProtKB-UniPathway"/>
</dbReference>
<dbReference type="InterPro" id="IPR005900">
    <property type="entry name" value="6-phosphogluconolactonase_DevB"/>
</dbReference>
<dbReference type="PANTHER" id="PTHR11054">
    <property type="entry name" value="6-PHOSPHOGLUCONOLACTONASE"/>
    <property type="match status" value="1"/>
</dbReference>
<dbReference type="OrthoDB" id="9810967at2"/>
<dbReference type="Gene3D" id="3.40.50.1360">
    <property type="match status" value="1"/>
</dbReference>
<dbReference type="UniPathway" id="UPA00115">
    <property type="reaction ID" value="UER00409"/>
</dbReference>
<dbReference type="EMBL" id="JACHBQ010000001">
    <property type="protein sequence ID" value="MBB5641300.1"/>
    <property type="molecule type" value="Genomic_DNA"/>
</dbReference>
<keyword evidence="11" id="KW-1185">Reference proteome</keyword>
<organism evidence="9 11">
    <name type="scientific">Cryobacterium roopkundense</name>
    <dbReference type="NCBI Taxonomy" id="1001240"/>
    <lineage>
        <taxon>Bacteria</taxon>
        <taxon>Bacillati</taxon>
        <taxon>Actinomycetota</taxon>
        <taxon>Actinomycetes</taxon>
        <taxon>Micrococcales</taxon>
        <taxon>Microbacteriaceae</taxon>
        <taxon>Cryobacterium</taxon>
    </lineage>
</organism>
<evidence type="ECO:0000313" key="11">
    <source>
        <dbReference type="Proteomes" id="UP000029864"/>
    </source>
</evidence>
<dbReference type="CDD" id="cd01400">
    <property type="entry name" value="6PGL"/>
    <property type="match status" value="1"/>
</dbReference>
<dbReference type="STRING" id="1001240.GY21_06670"/>
<evidence type="ECO:0000259" key="8">
    <source>
        <dbReference type="Pfam" id="PF01182"/>
    </source>
</evidence>
<dbReference type="PANTHER" id="PTHR11054:SF0">
    <property type="entry name" value="6-PHOSPHOGLUCONOLACTONASE"/>
    <property type="match status" value="1"/>
</dbReference>
<keyword evidence="7 10" id="KW-0378">Hydrolase</keyword>
<protein>
    <recommendedName>
        <fullName evidence="6 7">6-phosphogluconolactonase</fullName>
        <shortName evidence="7">6PGL</shortName>
        <ecNumber evidence="5 7">3.1.1.31</ecNumber>
    </recommendedName>
</protein>
<proteinExistence type="inferred from homology"/>
<dbReference type="SUPFAM" id="SSF100950">
    <property type="entry name" value="NagB/RpiA/CoA transferase-like"/>
    <property type="match status" value="1"/>
</dbReference>
<evidence type="ECO:0000256" key="3">
    <source>
        <dbReference type="ARBA" id="ARBA00004961"/>
    </source>
</evidence>
<dbReference type="Pfam" id="PF01182">
    <property type="entry name" value="Glucosamine_iso"/>
    <property type="match status" value="1"/>
</dbReference>
<dbReference type="EMBL" id="JPXF01000020">
    <property type="protein sequence ID" value="KGJ78603.1"/>
    <property type="molecule type" value="Genomic_DNA"/>
</dbReference>
<comment type="function">
    <text evidence="2 7">Hydrolysis of 6-phosphogluconolactone to 6-phosphogluconate.</text>
</comment>
<evidence type="ECO:0000256" key="1">
    <source>
        <dbReference type="ARBA" id="ARBA00000832"/>
    </source>
</evidence>